<dbReference type="AlphaFoldDB" id="A0A0G1A7B4"/>
<dbReference type="Proteomes" id="UP000034837">
    <property type="component" value="Unassembled WGS sequence"/>
</dbReference>
<keyword evidence="1" id="KW-0812">Transmembrane</keyword>
<gene>
    <name evidence="2" type="ORF">UV20_C0005G0009</name>
</gene>
<protein>
    <recommendedName>
        <fullName evidence="4">DUF11 domain-containing protein</fullName>
    </recommendedName>
</protein>
<reference evidence="2 3" key="1">
    <citation type="journal article" date="2015" name="Nature">
        <title>rRNA introns, odd ribosomes, and small enigmatic genomes across a large radiation of phyla.</title>
        <authorList>
            <person name="Brown C.T."/>
            <person name="Hug L.A."/>
            <person name="Thomas B.C."/>
            <person name="Sharon I."/>
            <person name="Castelle C.J."/>
            <person name="Singh A."/>
            <person name="Wilkins M.J."/>
            <person name="Williams K.H."/>
            <person name="Banfield J.F."/>
        </authorList>
    </citation>
    <scope>NUCLEOTIDE SEQUENCE [LARGE SCALE GENOMIC DNA]</scope>
</reference>
<evidence type="ECO:0008006" key="4">
    <source>
        <dbReference type="Google" id="ProtNLM"/>
    </source>
</evidence>
<evidence type="ECO:0000313" key="2">
    <source>
        <dbReference type="EMBL" id="KKS56844.1"/>
    </source>
</evidence>
<comment type="caution">
    <text evidence="2">The sequence shown here is derived from an EMBL/GenBank/DDBJ whole genome shotgun (WGS) entry which is preliminary data.</text>
</comment>
<proteinExistence type="predicted"/>
<name>A0A0G1A7B4_9BACT</name>
<organism evidence="2 3">
    <name type="scientific">Candidatus Magasanikbacteria bacterium GW2011_GWA2_42_32</name>
    <dbReference type="NCBI Taxonomy" id="1619039"/>
    <lineage>
        <taxon>Bacteria</taxon>
        <taxon>Candidatus Magasanikiibacteriota</taxon>
    </lineage>
</organism>
<feature type="transmembrane region" description="Helical" evidence="1">
    <location>
        <begin position="82"/>
        <end position="106"/>
    </location>
</feature>
<keyword evidence="1" id="KW-1133">Transmembrane helix</keyword>
<dbReference type="EMBL" id="LCDO01000005">
    <property type="protein sequence ID" value="KKS56844.1"/>
    <property type="molecule type" value="Genomic_DNA"/>
</dbReference>
<evidence type="ECO:0000256" key="1">
    <source>
        <dbReference type="SAM" id="Phobius"/>
    </source>
</evidence>
<accession>A0A0G1A7B4</accession>
<keyword evidence="1" id="KW-0472">Membrane</keyword>
<evidence type="ECO:0000313" key="3">
    <source>
        <dbReference type="Proteomes" id="UP000034837"/>
    </source>
</evidence>
<sequence>MSSQKNPQEKPLVGKVIETTNLAKAEEIAQNILPVLGDNKNRPNFFIGTLNITTAPFKALAKPLHRHYHKKYHSRYKHAKKIFALDLALVIGALGLAATVFFLFFAPPAKSYLNISLTDSTATVGANRDFKISVINNTTDNLSDIVLSFQIPKNIFIKEYPTNFDLPSASLKLGSLAKSATQEIIFKGQAWGALNETEKILIRGSFITAQNKKVEQLTTLDIPLTKTSLEVNWTLPEKIIVGRAFNIDINYQNNSGDMLSKAVIIPDFPKDLTILSGTKDLSQGRWVLQNIPAGKNEQIKITAYLNSLTASQNGWEKLTLQSFLEFNNQQNLQKTLLQNVPAADNGLSLQFKIDDKKTFFKPGETISLTLPYQNKTNKEIKDLVFTLTLPPILTSKQVTTVFSPKISLKPQEQGETKLTFTLAKDLKPGEELTPNFSLILRPSADWYFVDEPTILYRSFAEAQQFKISTFLKLHAESRYFTEEGDQLGRGPLPPRVGQTTKYWINLFVTTSPNSVKGVQLRATLAPGVSWTGKTIVTEGEPIKFDPITRTISWKNDLVEATGGDTCPCVGAGFELSITPSITDLGLTPKLLDQIYLSGTDIYTNEYLETGASPLTTSLTTDSYAKGKGQVRE</sequence>